<feature type="transmembrane region" description="Helical" evidence="2">
    <location>
        <begin position="107"/>
        <end position="127"/>
    </location>
</feature>
<evidence type="ECO:0000313" key="3">
    <source>
        <dbReference type="EMBL" id="GGX42991.1"/>
    </source>
</evidence>
<sequence>MTSPLPERYQRYATPAEERPEASADARARQIIDAVDEALAERHTSYRDTSPLPAVGTAPPVAQPGRPPMSRRATDASALMLTGSVLTATVGGAATAVLWASGHADPAVCAIVFGAPAVLVLALGRFVRRMGEAAPEEHHHHYTGPVHQDHTEVHSTTRGVWARTDHRN</sequence>
<reference evidence="3" key="1">
    <citation type="journal article" date="2014" name="Int. J. Syst. Evol. Microbiol.">
        <title>Complete genome sequence of Corynebacterium casei LMG S-19264T (=DSM 44701T), isolated from a smear-ripened cheese.</title>
        <authorList>
            <consortium name="US DOE Joint Genome Institute (JGI-PGF)"/>
            <person name="Walter F."/>
            <person name="Albersmeier A."/>
            <person name="Kalinowski J."/>
            <person name="Ruckert C."/>
        </authorList>
    </citation>
    <scope>NUCLEOTIDE SEQUENCE</scope>
    <source>
        <strain evidence="3">JCM 4956</strain>
    </source>
</reference>
<feature type="region of interest" description="Disordered" evidence="1">
    <location>
        <begin position="1"/>
        <end position="25"/>
    </location>
</feature>
<dbReference type="EMBL" id="BMWD01000002">
    <property type="protein sequence ID" value="GGX42991.1"/>
    <property type="molecule type" value="Genomic_DNA"/>
</dbReference>
<comment type="caution">
    <text evidence="3">The sequence shown here is derived from an EMBL/GenBank/DDBJ whole genome shotgun (WGS) entry which is preliminary data.</text>
</comment>
<keyword evidence="2" id="KW-0812">Transmembrane</keyword>
<reference evidence="3" key="2">
    <citation type="submission" date="2020-09" db="EMBL/GenBank/DDBJ databases">
        <authorList>
            <person name="Sun Q."/>
            <person name="Ohkuma M."/>
        </authorList>
    </citation>
    <scope>NUCLEOTIDE SEQUENCE</scope>
    <source>
        <strain evidence="3">JCM 4956</strain>
    </source>
</reference>
<feature type="region of interest" description="Disordered" evidence="1">
    <location>
        <begin position="47"/>
        <end position="71"/>
    </location>
</feature>
<feature type="compositionally biased region" description="Basic and acidic residues" evidence="1">
    <location>
        <begin position="16"/>
        <end position="25"/>
    </location>
</feature>
<organism evidence="3 4">
    <name type="scientific">Streptomyces fructofermentans</name>
    <dbReference type="NCBI Taxonomy" id="152141"/>
    <lineage>
        <taxon>Bacteria</taxon>
        <taxon>Bacillati</taxon>
        <taxon>Actinomycetota</taxon>
        <taxon>Actinomycetes</taxon>
        <taxon>Kitasatosporales</taxon>
        <taxon>Streptomycetaceae</taxon>
        <taxon>Streptomyces</taxon>
    </lineage>
</organism>
<dbReference type="AlphaFoldDB" id="A0A918K1F2"/>
<keyword evidence="2" id="KW-1133">Transmembrane helix</keyword>
<feature type="region of interest" description="Disordered" evidence="1">
    <location>
        <begin position="137"/>
        <end position="168"/>
    </location>
</feature>
<feature type="transmembrane region" description="Helical" evidence="2">
    <location>
        <begin position="78"/>
        <end position="101"/>
    </location>
</feature>
<dbReference type="Proteomes" id="UP000645555">
    <property type="component" value="Unassembled WGS sequence"/>
</dbReference>
<gene>
    <name evidence="3" type="ORF">GCM10010515_07200</name>
</gene>
<proteinExistence type="predicted"/>
<name>A0A918K1F2_9ACTN</name>
<dbReference type="RefSeq" id="WP_190033817.1">
    <property type="nucleotide sequence ID" value="NZ_BMWD01000002.1"/>
</dbReference>
<keyword evidence="4" id="KW-1185">Reference proteome</keyword>
<evidence type="ECO:0000256" key="1">
    <source>
        <dbReference type="SAM" id="MobiDB-lite"/>
    </source>
</evidence>
<evidence type="ECO:0000256" key="2">
    <source>
        <dbReference type="SAM" id="Phobius"/>
    </source>
</evidence>
<evidence type="ECO:0000313" key="4">
    <source>
        <dbReference type="Proteomes" id="UP000645555"/>
    </source>
</evidence>
<protein>
    <submittedName>
        <fullName evidence="3">Uncharacterized protein</fullName>
    </submittedName>
</protein>
<accession>A0A918K1F2</accession>
<keyword evidence="2" id="KW-0472">Membrane</keyword>